<keyword evidence="7 11" id="KW-0030">Aminoacyl-tRNA synthetase</keyword>
<dbReference type="CDD" id="cd00862">
    <property type="entry name" value="ProRS_anticodon_zinc"/>
    <property type="match status" value="1"/>
</dbReference>
<dbReference type="Pfam" id="PF09180">
    <property type="entry name" value="ProRS-C_1"/>
    <property type="match status" value="1"/>
</dbReference>
<sequence>MNTDEQRFGMSVKKEENFPEWYQQVVIKAELVDYYDIKGCYIMRPNGYYIWKVIKEFFTKEIDARGVEECYFPMLVTKSSIEKEKKHIENFAPELAWITKCGDEDIAEPVAIRPTSETIMYPSYSKWLKSHRDLPLRLNQWCNVLRWEVKNTLPFIRGREFLWQEGHSAFLTKEEAVEEVFDILNLYKKIYEEWLAVPVIPGIKSENEKFGGAEFTTTIEAFIPQSGRGVQAATSHFLGQNFSKMFDIKVNDQNTDEYVFQNSWGITTRTIGVMVMVHGDDKGMVMPPRVSQIQVVIVPCGIKNNEEANKKLFEYIDGIEQELKKNNIRVYFDSKLNVQPGYKFNHWEIRGVPIRLEIGPKDLKNGNVMLYTRFNQNKRSEKRENIGELLSKELDIIHQSMFEIAKKERDSKIVRTNSWEEFMTAIEDKKMLLVPWCQDPDCDDDIRKSSTIHDENGEVVSMGAKSLCIPLENKKYSGEKCIKCDKEAKSDGLFGRSY</sequence>
<evidence type="ECO:0000256" key="3">
    <source>
        <dbReference type="ARBA" id="ARBA00022598"/>
    </source>
</evidence>
<dbReference type="PANTHER" id="PTHR43382:SF2">
    <property type="entry name" value="BIFUNCTIONAL GLUTAMATE_PROLINE--TRNA LIGASE"/>
    <property type="match status" value="1"/>
</dbReference>
<dbReference type="FunFam" id="3.30.110.30:FF:000001">
    <property type="entry name" value="Bifunctional glutamate/proline--tRNA ligase"/>
    <property type="match status" value="1"/>
</dbReference>
<dbReference type="SUPFAM" id="SSF55681">
    <property type="entry name" value="Class II aaRS and biotin synthetases"/>
    <property type="match status" value="1"/>
</dbReference>
<dbReference type="FunFam" id="3.40.50.800:FF:000005">
    <property type="entry name" value="bifunctional glutamate/proline--tRNA ligase"/>
    <property type="match status" value="1"/>
</dbReference>
<dbReference type="InterPro" id="IPR004499">
    <property type="entry name" value="Pro-tRNA-ligase_IIa_arc-type"/>
</dbReference>
<dbReference type="EC" id="6.1.1.15" evidence="2"/>
<reference evidence="12" key="1">
    <citation type="journal article" date="2013" name="PLoS Genet.">
        <title>The genome of Spraguea lophii and the basis of host-microsporidian interactions.</title>
        <authorList>
            <person name="Campbell S.E."/>
            <person name="Williams T.A."/>
            <person name="Yousuf A."/>
            <person name="Soanes D.M."/>
            <person name="Paszkiewicz K.H."/>
            <person name="Williams B.A.P."/>
        </authorList>
    </citation>
    <scope>NUCLEOTIDE SEQUENCE [LARGE SCALE GENOMIC DNA]</scope>
    <source>
        <strain evidence="12">42_110</strain>
    </source>
</reference>
<dbReference type="SMART" id="SM00946">
    <property type="entry name" value="ProRS-C_1"/>
    <property type="match status" value="1"/>
</dbReference>
<dbReference type="GO" id="GO:0006433">
    <property type="term" value="P:prolyl-tRNA aminoacylation"/>
    <property type="evidence" value="ECO:0007669"/>
    <property type="project" value="InterPro"/>
</dbReference>
<dbReference type="STRING" id="1358809.S7XLM2"/>
<dbReference type="InterPro" id="IPR006195">
    <property type="entry name" value="aa-tRNA-synth_II"/>
</dbReference>
<evidence type="ECO:0000256" key="4">
    <source>
        <dbReference type="ARBA" id="ARBA00022741"/>
    </source>
</evidence>
<dbReference type="SUPFAM" id="SSF64586">
    <property type="entry name" value="C-terminal domain of ProRS"/>
    <property type="match status" value="1"/>
</dbReference>
<evidence type="ECO:0000313" key="11">
    <source>
        <dbReference type="EMBL" id="EPR79979.1"/>
    </source>
</evidence>
<dbReference type="VEuPathDB" id="MicrosporidiaDB:SLOPH_1488"/>
<keyword evidence="5" id="KW-0067">ATP-binding</keyword>
<dbReference type="CDD" id="cd00778">
    <property type="entry name" value="ProRS_core_arch_euk"/>
    <property type="match status" value="1"/>
</dbReference>
<dbReference type="InterPro" id="IPR036621">
    <property type="entry name" value="Anticodon-bd_dom_sf"/>
</dbReference>
<dbReference type="InterPro" id="IPR002316">
    <property type="entry name" value="Pro-tRNA-ligase_IIa"/>
</dbReference>
<dbReference type="InterPro" id="IPR045864">
    <property type="entry name" value="aa-tRNA-synth_II/BPL/LPL"/>
</dbReference>
<dbReference type="OrthoDB" id="1350766at2759"/>
<evidence type="ECO:0000256" key="6">
    <source>
        <dbReference type="ARBA" id="ARBA00022917"/>
    </source>
</evidence>
<dbReference type="GO" id="GO:0017101">
    <property type="term" value="C:aminoacyl-tRNA synthetase multienzyme complex"/>
    <property type="evidence" value="ECO:0007669"/>
    <property type="project" value="TreeGrafter"/>
</dbReference>
<gene>
    <name evidence="11" type="ORF">SLOPH_1488</name>
</gene>
<dbReference type="GO" id="GO:0004827">
    <property type="term" value="F:proline-tRNA ligase activity"/>
    <property type="evidence" value="ECO:0007669"/>
    <property type="project" value="UniProtKB-EC"/>
</dbReference>
<evidence type="ECO:0000256" key="2">
    <source>
        <dbReference type="ARBA" id="ARBA00012831"/>
    </source>
</evidence>
<keyword evidence="4" id="KW-0547">Nucleotide-binding</keyword>
<dbReference type="InterPro" id="IPR004154">
    <property type="entry name" value="Anticodon-bd"/>
</dbReference>
<dbReference type="AlphaFoldDB" id="S7XLM2"/>
<dbReference type="InterPro" id="IPR033721">
    <property type="entry name" value="ProRS_core_arch_euk"/>
</dbReference>
<dbReference type="InterPro" id="IPR016061">
    <property type="entry name" value="Pro-tRNA_ligase_II_C"/>
</dbReference>
<dbReference type="OMA" id="EVYWVTH"/>
<accession>S7XLM2</accession>
<dbReference type="Proteomes" id="UP000014978">
    <property type="component" value="Unassembled WGS sequence"/>
</dbReference>
<dbReference type="InParanoid" id="S7XLM2"/>
<dbReference type="SUPFAM" id="SSF52954">
    <property type="entry name" value="Class II aaRS ABD-related"/>
    <property type="match status" value="1"/>
</dbReference>
<organism evidence="11 12">
    <name type="scientific">Spraguea lophii (strain 42_110)</name>
    <name type="common">Microsporidian parasite</name>
    <dbReference type="NCBI Taxonomy" id="1358809"/>
    <lineage>
        <taxon>Eukaryota</taxon>
        <taxon>Fungi</taxon>
        <taxon>Fungi incertae sedis</taxon>
        <taxon>Microsporidia</taxon>
        <taxon>Spragueidae</taxon>
        <taxon>Spraguea</taxon>
    </lineage>
</organism>
<dbReference type="Gene3D" id="3.40.50.800">
    <property type="entry name" value="Anticodon-binding domain"/>
    <property type="match status" value="1"/>
</dbReference>
<keyword evidence="12" id="KW-1185">Reference proteome</keyword>
<dbReference type="PANTHER" id="PTHR43382">
    <property type="entry name" value="PROLYL-TRNA SYNTHETASE"/>
    <property type="match status" value="1"/>
</dbReference>
<dbReference type="PROSITE" id="PS50862">
    <property type="entry name" value="AA_TRNA_LIGASE_II"/>
    <property type="match status" value="1"/>
</dbReference>
<comment type="catalytic activity">
    <reaction evidence="9">
        <text>tRNA(Pro) + L-proline + ATP = L-prolyl-tRNA(Pro) + AMP + diphosphate</text>
        <dbReference type="Rhea" id="RHEA:14305"/>
        <dbReference type="Rhea" id="RHEA-COMP:9700"/>
        <dbReference type="Rhea" id="RHEA-COMP:9702"/>
        <dbReference type="ChEBI" id="CHEBI:30616"/>
        <dbReference type="ChEBI" id="CHEBI:33019"/>
        <dbReference type="ChEBI" id="CHEBI:60039"/>
        <dbReference type="ChEBI" id="CHEBI:78442"/>
        <dbReference type="ChEBI" id="CHEBI:78532"/>
        <dbReference type="ChEBI" id="CHEBI:456215"/>
        <dbReference type="EC" id="6.1.1.15"/>
    </reaction>
</comment>
<dbReference type="FunCoup" id="S7XLM2">
    <property type="interactions" value="40"/>
</dbReference>
<dbReference type="Pfam" id="PF03129">
    <property type="entry name" value="HGTP_anticodon"/>
    <property type="match status" value="1"/>
</dbReference>
<dbReference type="HOGENOM" id="CLU_001882_4_1_1"/>
<dbReference type="GO" id="GO:0005524">
    <property type="term" value="F:ATP binding"/>
    <property type="evidence" value="ECO:0007669"/>
    <property type="project" value="UniProtKB-KW"/>
</dbReference>
<protein>
    <recommendedName>
        <fullName evidence="2">proline--tRNA ligase</fullName>
        <ecNumber evidence="2">6.1.1.15</ecNumber>
    </recommendedName>
    <alternativeName>
        <fullName evidence="8">Prolyl-tRNA synthetase</fullName>
    </alternativeName>
</protein>
<evidence type="ECO:0000256" key="5">
    <source>
        <dbReference type="ARBA" id="ARBA00022840"/>
    </source>
</evidence>
<keyword evidence="3" id="KW-0436">Ligase</keyword>
<dbReference type="NCBIfam" id="TIGR00408">
    <property type="entry name" value="proS_fam_I"/>
    <property type="match status" value="1"/>
</dbReference>
<evidence type="ECO:0000256" key="7">
    <source>
        <dbReference type="ARBA" id="ARBA00023146"/>
    </source>
</evidence>
<feature type="domain" description="Aminoacyl-transfer RNA synthetases class-II family profile" evidence="10">
    <location>
        <begin position="39"/>
        <end position="287"/>
    </location>
</feature>
<evidence type="ECO:0000256" key="9">
    <source>
        <dbReference type="ARBA" id="ARBA00047671"/>
    </source>
</evidence>
<evidence type="ECO:0000256" key="1">
    <source>
        <dbReference type="ARBA" id="ARBA00008226"/>
    </source>
</evidence>
<dbReference type="InterPro" id="IPR017449">
    <property type="entry name" value="Pro-tRNA_synth_II"/>
</dbReference>
<dbReference type="PRINTS" id="PR01046">
    <property type="entry name" value="TRNASYNTHPRO"/>
</dbReference>
<dbReference type="Pfam" id="PF00587">
    <property type="entry name" value="tRNA-synt_2b"/>
    <property type="match status" value="1"/>
</dbReference>
<evidence type="ECO:0000313" key="12">
    <source>
        <dbReference type="Proteomes" id="UP000014978"/>
    </source>
</evidence>
<dbReference type="FunFam" id="3.30.930.10:FF:000007">
    <property type="entry name" value="Bifunctional glutamate/proline--tRNA ligase"/>
    <property type="match status" value="1"/>
</dbReference>
<dbReference type="Gene3D" id="3.30.110.30">
    <property type="entry name" value="C-terminal domain of ProRS"/>
    <property type="match status" value="1"/>
</dbReference>
<keyword evidence="6" id="KW-0648">Protein biosynthesis</keyword>
<dbReference type="InterPro" id="IPR002314">
    <property type="entry name" value="aa-tRNA-synt_IIb"/>
</dbReference>
<dbReference type="EMBL" id="ATCN01000054">
    <property type="protein sequence ID" value="EPR79979.1"/>
    <property type="molecule type" value="Genomic_DNA"/>
</dbReference>
<dbReference type="HAMAP" id="MF_01571">
    <property type="entry name" value="Pro_tRNA_synth_type3"/>
    <property type="match status" value="1"/>
</dbReference>
<dbReference type="Gene3D" id="3.30.930.10">
    <property type="entry name" value="Bira Bifunctional Protein, Domain 2"/>
    <property type="match status" value="1"/>
</dbReference>
<comment type="similarity">
    <text evidence="1">Belongs to the class-II aminoacyl-tRNA synthetase family.</text>
</comment>
<comment type="caution">
    <text evidence="11">The sequence shown here is derived from an EMBL/GenBank/DDBJ whole genome shotgun (WGS) entry which is preliminary data.</text>
</comment>
<proteinExistence type="inferred from homology"/>
<evidence type="ECO:0000256" key="8">
    <source>
        <dbReference type="ARBA" id="ARBA00029731"/>
    </source>
</evidence>
<name>S7XLM2_SPRLO</name>
<dbReference type="GO" id="GO:0005737">
    <property type="term" value="C:cytoplasm"/>
    <property type="evidence" value="ECO:0007669"/>
    <property type="project" value="InterPro"/>
</dbReference>
<evidence type="ECO:0000259" key="10">
    <source>
        <dbReference type="PROSITE" id="PS50862"/>
    </source>
</evidence>